<feature type="domain" description="Ig-like" evidence="7">
    <location>
        <begin position="687"/>
        <end position="773"/>
    </location>
</feature>
<protein>
    <recommendedName>
        <fullName evidence="7">Ig-like domain-containing protein</fullName>
    </recommendedName>
</protein>
<dbReference type="InterPro" id="IPR036465">
    <property type="entry name" value="vWFA_dom_sf"/>
</dbReference>
<dbReference type="GO" id="GO:0043025">
    <property type="term" value="C:neuronal cell body"/>
    <property type="evidence" value="ECO:0007669"/>
    <property type="project" value="TreeGrafter"/>
</dbReference>
<dbReference type="Proteomes" id="UP001497472">
    <property type="component" value="Unassembled WGS sequence"/>
</dbReference>
<gene>
    <name evidence="8" type="ORF">LNINA_LOCUS2487</name>
</gene>
<keyword evidence="9" id="KW-1185">Reference proteome</keyword>
<name>A0AAV1IZP2_9NEOP</name>
<proteinExistence type="predicted"/>
<keyword evidence="2" id="KW-0964">Secreted</keyword>
<dbReference type="GO" id="GO:0032991">
    <property type="term" value="C:protein-containing complex"/>
    <property type="evidence" value="ECO:0007669"/>
    <property type="project" value="UniProtKB-ARBA"/>
</dbReference>
<dbReference type="Pfam" id="PF13927">
    <property type="entry name" value="Ig_3"/>
    <property type="match status" value="1"/>
</dbReference>
<evidence type="ECO:0000256" key="1">
    <source>
        <dbReference type="ARBA" id="ARBA00004613"/>
    </source>
</evidence>
<dbReference type="InterPro" id="IPR013783">
    <property type="entry name" value="Ig-like_fold"/>
</dbReference>
<evidence type="ECO:0000256" key="6">
    <source>
        <dbReference type="SAM" id="SignalP"/>
    </source>
</evidence>
<keyword evidence="4" id="KW-1015">Disulfide bond</keyword>
<dbReference type="CDD" id="cd00096">
    <property type="entry name" value="Ig"/>
    <property type="match status" value="2"/>
</dbReference>
<dbReference type="EMBL" id="CAVLEF010000003">
    <property type="protein sequence ID" value="CAK1542609.1"/>
    <property type="molecule type" value="Genomic_DNA"/>
</dbReference>
<feature type="signal peptide" evidence="6">
    <location>
        <begin position="1"/>
        <end position="17"/>
    </location>
</feature>
<evidence type="ECO:0000313" key="9">
    <source>
        <dbReference type="Proteomes" id="UP001497472"/>
    </source>
</evidence>
<dbReference type="InterPro" id="IPR050958">
    <property type="entry name" value="Cell_Adh-Cytoskel_Orgn"/>
</dbReference>
<dbReference type="GO" id="GO:0007156">
    <property type="term" value="P:homophilic cell adhesion via plasma membrane adhesion molecules"/>
    <property type="evidence" value="ECO:0007669"/>
    <property type="project" value="TreeGrafter"/>
</dbReference>
<dbReference type="PANTHER" id="PTHR45080">
    <property type="entry name" value="CONTACTIN 5"/>
    <property type="match status" value="1"/>
</dbReference>
<dbReference type="Pfam" id="PF25106">
    <property type="entry name" value="VWA_4"/>
    <property type="match status" value="1"/>
</dbReference>
<dbReference type="SMART" id="SM00409">
    <property type="entry name" value="IG"/>
    <property type="match status" value="5"/>
</dbReference>
<feature type="domain" description="Ig-like" evidence="7">
    <location>
        <begin position="593"/>
        <end position="684"/>
    </location>
</feature>
<accession>A0AAV1IZP2</accession>
<reference evidence="8 9" key="1">
    <citation type="submission" date="2023-11" db="EMBL/GenBank/DDBJ databases">
        <authorList>
            <person name="Okamura Y."/>
        </authorList>
    </citation>
    <scope>NUCLEOTIDE SEQUENCE [LARGE SCALE GENOMIC DNA]</scope>
</reference>
<dbReference type="PROSITE" id="PS50835">
    <property type="entry name" value="IG_LIKE"/>
    <property type="match status" value="5"/>
</dbReference>
<feature type="chain" id="PRO_5043426930" description="Ig-like domain-containing protein" evidence="6">
    <location>
        <begin position="18"/>
        <end position="869"/>
    </location>
</feature>
<dbReference type="CDD" id="cd00198">
    <property type="entry name" value="vWFA"/>
    <property type="match status" value="1"/>
</dbReference>
<evidence type="ECO:0000256" key="5">
    <source>
        <dbReference type="ARBA" id="ARBA00023319"/>
    </source>
</evidence>
<dbReference type="Gene3D" id="3.40.50.410">
    <property type="entry name" value="von Willebrand factor, type A domain"/>
    <property type="match status" value="1"/>
</dbReference>
<dbReference type="InterPro" id="IPR013098">
    <property type="entry name" value="Ig_I-set"/>
</dbReference>
<dbReference type="GO" id="GO:0050808">
    <property type="term" value="P:synapse organization"/>
    <property type="evidence" value="ECO:0007669"/>
    <property type="project" value="TreeGrafter"/>
</dbReference>
<dbReference type="GO" id="GO:0005886">
    <property type="term" value="C:plasma membrane"/>
    <property type="evidence" value="ECO:0007669"/>
    <property type="project" value="TreeGrafter"/>
</dbReference>
<dbReference type="PANTHER" id="PTHR45080:SF8">
    <property type="entry name" value="IG-LIKE DOMAIN-CONTAINING PROTEIN"/>
    <property type="match status" value="1"/>
</dbReference>
<feature type="domain" description="Ig-like" evidence="7">
    <location>
        <begin position="404"/>
        <end position="494"/>
    </location>
</feature>
<keyword evidence="5" id="KW-0393">Immunoglobulin domain</keyword>
<sequence length="869" mass="97870">MTVYYLIILCFIPNVLSQNSFTLVLDTTQSMSDEMYIIKSNINTVLNGAKFSEIILLQFNEPDVGPPLIFTNNEDFLDHLDLVEVGGGQGCPEKSLSAIQMALERSQPSSYIYLFTDANAQLQERRKLEAIAKLCRDKKSKVFVLQSGSCQAEESNDIYYDVAKVCSGSVYHFELATLRKAFPFIKETMSFQWTTLNVREVLSNYVYGVKQYTFSIDAYTSTVLIGISGENPEAHIINSLGEVPSHEYILHTKHALVFRIHEPTMGDYLLDVNCQGPSFLSVLTQRQLKFKYGFSPKLPRSLKETSDRPLPGTSSNILIELPETQLELTSVQVIKFKTEETTILAVEKMKGTEGIFKTHHLFEPGKSFKLMITARDKVSYEMIYGTSKVIETQHQGMVTEWMRPIVYIIDGEVSLLDFGVSTTLACKIDSFPEAKVWWEDEDSEKIPSETSLLEIPSTYISYVNIGNATKNGTVTCKAKNAVGESESTMELFVNRTFVFEVIQNPSDITVEYGDESKLYCEVIAYPEATITWYHNGTKIENTERRIEINSDEHSLLIKDMDIEDAGEYECEIENGVQSVNFRASVYITGLDAPAVQLDKSEVVLKPGDWTQQNCTVTRGKPTPTISWRYKKENSYDYVEMPYGVYVEGSVLKIPSAESNQGGVYICEAHNIIGVDRQEILVKVQYPPKIKSPDESLVVKQGDLVTLPCEVDAVPDAQVHWDMYQDDVIIAFDDRHYTDNSHTHRFTAKGSDSGMYHCIAENSMGTATRTVNVNVWVAPYIEQPVAKNVTQKIRSSIVLECYINIGNPMPSTKWEFIAQNTNISVLTRGHATGKLDFTLNNITKKNEGIYRCIAENEVGVDSIQIFVKVV</sequence>
<comment type="caution">
    <text evidence="8">The sequence shown here is derived from an EMBL/GenBank/DDBJ whole genome shotgun (WGS) entry which is preliminary data.</text>
</comment>
<evidence type="ECO:0000256" key="3">
    <source>
        <dbReference type="ARBA" id="ARBA00022729"/>
    </source>
</evidence>
<dbReference type="GO" id="GO:0030424">
    <property type="term" value="C:axon"/>
    <property type="evidence" value="ECO:0007669"/>
    <property type="project" value="TreeGrafter"/>
</dbReference>
<dbReference type="Gene3D" id="2.60.40.10">
    <property type="entry name" value="Immunoglobulins"/>
    <property type="match status" value="5"/>
</dbReference>
<dbReference type="SMART" id="SM00408">
    <property type="entry name" value="IGc2"/>
    <property type="match status" value="5"/>
</dbReference>
<organism evidence="8 9">
    <name type="scientific">Leptosia nina</name>
    <dbReference type="NCBI Taxonomy" id="320188"/>
    <lineage>
        <taxon>Eukaryota</taxon>
        <taxon>Metazoa</taxon>
        <taxon>Ecdysozoa</taxon>
        <taxon>Arthropoda</taxon>
        <taxon>Hexapoda</taxon>
        <taxon>Insecta</taxon>
        <taxon>Pterygota</taxon>
        <taxon>Neoptera</taxon>
        <taxon>Endopterygota</taxon>
        <taxon>Lepidoptera</taxon>
        <taxon>Glossata</taxon>
        <taxon>Ditrysia</taxon>
        <taxon>Papilionoidea</taxon>
        <taxon>Pieridae</taxon>
        <taxon>Pierinae</taxon>
        <taxon>Leptosia</taxon>
    </lineage>
</organism>
<dbReference type="SUPFAM" id="SSF53300">
    <property type="entry name" value="vWA-like"/>
    <property type="match status" value="1"/>
</dbReference>
<dbReference type="AlphaFoldDB" id="A0AAV1IZP2"/>
<dbReference type="GO" id="GO:0008046">
    <property type="term" value="F:axon guidance receptor activity"/>
    <property type="evidence" value="ECO:0007669"/>
    <property type="project" value="TreeGrafter"/>
</dbReference>
<evidence type="ECO:0000256" key="4">
    <source>
        <dbReference type="ARBA" id="ARBA00023157"/>
    </source>
</evidence>
<dbReference type="InterPro" id="IPR003599">
    <property type="entry name" value="Ig_sub"/>
</dbReference>
<dbReference type="InterPro" id="IPR007110">
    <property type="entry name" value="Ig-like_dom"/>
</dbReference>
<feature type="domain" description="Ig-like" evidence="7">
    <location>
        <begin position="778"/>
        <end position="867"/>
    </location>
</feature>
<feature type="domain" description="Ig-like" evidence="7">
    <location>
        <begin position="499"/>
        <end position="588"/>
    </location>
</feature>
<keyword evidence="3 6" id="KW-0732">Signal</keyword>
<comment type="subcellular location">
    <subcellularLocation>
        <location evidence="1">Secreted</location>
    </subcellularLocation>
</comment>
<evidence type="ECO:0000256" key="2">
    <source>
        <dbReference type="ARBA" id="ARBA00022525"/>
    </source>
</evidence>
<evidence type="ECO:0000313" key="8">
    <source>
        <dbReference type="EMBL" id="CAK1542609.1"/>
    </source>
</evidence>
<dbReference type="InterPro" id="IPR003598">
    <property type="entry name" value="Ig_sub2"/>
</dbReference>
<dbReference type="FunFam" id="2.60.40.10:FF:000107">
    <property type="entry name" value="Myosin, light chain kinase a"/>
    <property type="match status" value="1"/>
</dbReference>
<dbReference type="InterPro" id="IPR036179">
    <property type="entry name" value="Ig-like_dom_sf"/>
</dbReference>
<dbReference type="Pfam" id="PF07679">
    <property type="entry name" value="I-set"/>
    <property type="match status" value="4"/>
</dbReference>
<evidence type="ECO:0000259" key="7">
    <source>
        <dbReference type="PROSITE" id="PS50835"/>
    </source>
</evidence>
<dbReference type="SUPFAM" id="SSF48726">
    <property type="entry name" value="Immunoglobulin"/>
    <property type="match status" value="5"/>
</dbReference>
<dbReference type="InterPro" id="IPR056861">
    <property type="entry name" value="HMCN1-like_VWA"/>
</dbReference>